<feature type="signal peptide" evidence="1">
    <location>
        <begin position="1"/>
        <end position="25"/>
    </location>
</feature>
<keyword evidence="1" id="KW-0732">Signal</keyword>
<gene>
    <name evidence="2" type="ORF">B0T15DRAFT_412603</name>
</gene>
<accession>A0AAJ0GUI3</accession>
<dbReference type="EMBL" id="JAUDZG010000003">
    <property type="protein sequence ID" value="KAK3306381.1"/>
    <property type="molecule type" value="Genomic_DNA"/>
</dbReference>
<dbReference type="Proteomes" id="UP001273166">
    <property type="component" value="Unassembled WGS sequence"/>
</dbReference>
<sequence length="502" mass="53348">MARFQFATLVTAVLALARQSFFVLAQSQSSGGCSPSSFTTPGWLVENFVSQSSANATVASYRALNRATNASVELRCQVPSSGPVISGWQRCSARNRTSADLPFVASFQTNEETAYFLFNETWACNDVPGRPLNFTAEGNSSIPITCSTNQSGSTACKATKPLLIQGRLLSPIKITPSSVAGPTGHDTKGCTANARTPAWEVAATQLNLQNVTGKLQGGNAFVIIRNEHLGYTASCGGVFTGGAAGPQAITCQGQTAYRRPEKYQISTVVLFEPETFALTVNQTWFCDDQDPSQPIAITASGTTHLDLACQTFPDSSTTFCTGGTSGSFPGNVTSRAILPPYALNDPLPTADGSCTISSVLRPAWWFDNFETNTTTAHSEVVTLRLGMELQIRGDGTSSGGGGGGGGGGGEVVPWNKCAFESVGDPMLAPTGCEFRYDMASRFLGMRVQWECEDLDPRSPVSFKGEVRTLLPDYTCVTSGTSIRCASPDPKPWRANVTSLTWQ</sequence>
<keyword evidence="3" id="KW-1185">Reference proteome</keyword>
<name>A0AAJ0GUI3_9PEZI</name>
<dbReference type="PROSITE" id="PS51257">
    <property type="entry name" value="PROKAR_LIPOPROTEIN"/>
    <property type="match status" value="1"/>
</dbReference>
<proteinExistence type="predicted"/>
<organism evidence="2 3">
    <name type="scientific">Chaetomium strumarium</name>
    <dbReference type="NCBI Taxonomy" id="1170767"/>
    <lineage>
        <taxon>Eukaryota</taxon>
        <taxon>Fungi</taxon>
        <taxon>Dikarya</taxon>
        <taxon>Ascomycota</taxon>
        <taxon>Pezizomycotina</taxon>
        <taxon>Sordariomycetes</taxon>
        <taxon>Sordariomycetidae</taxon>
        <taxon>Sordariales</taxon>
        <taxon>Chaetomiaceae</taxon>
        <taxon>Chaetomium</taxon>
    </lineage>
</organism>
<evidence type="ECO:0000313" key="3">
    <source>
        <dbReference type="Proteomes" id="UP001273166"/>
    </source>
</evidence>
<evidence type="ECO:0000313" key="2">
    <source>
        <dbReference type="EMBL" id="KAK3306381.1"/>
    </source>
</evidence>
<protein>
    <recommendedName>
        <fullName evidence="4">Ig-like domain-containing protein</fullName>
    </recommendedName>
</protein>
<dbReference type="AlphaFoldDB" id="A0AAJ0GUI3"/>
<reference evidence="2" key="2">
    <citation type="submission" date="2023-06" db="EMBL/GenBank/DDBJ databases">
        <authorList>
            <consortium name="Lawrence Berkeley National Laboratory"/>
            <person name="Mondo S.J."/>
            <person name="Hensen N."/>
            <person name="Bonometti L."/>
            <person name="Westerberg I."/>
            <person name="Brannstrom I.O."/>
            <person name="Guillou S."/>
            <person name="Cros-Aarteil S."/>
            <person name="Calhoun S."/>
            <person name="Haridas S."/>
            <person name="Kuo A."/>
            <person name="Pangilinan J."/>
            <person name="Riley R."/>
            <person name="Labutti K."/>
            <person name="Andreopoulos B."/>
            <person name="Lipzen A."/>
            <person name="Chen C."/>
            <person name="Yanf M."/>
            <person name="Daum C."/>
            <person name="Ng V."/>
            <person name="Clum A."/>
            <person name="Steindorff A."/>
            <person name="Ohm R."/>
            <person name="Martin F."/>
            <person name="Silar P."/>
            <person name="Natvig D."/>
            <person name="Lalanne C."/>
            <person name="Gautier V."/>
            <person name="Ament-Velasquez S.L."/>
            <person name="Kruys A."/>
            <person name="Hutchinson M.I."/>
            <person name="Powell A.J."/>
            <person name="Barry K."/>
            <person name="Miller A.N."/>
            <person name="Grigoriev I.V."/>
            <person name="Debuchy R."/>
            <person name="Gladieux P."/>
            <person name="Thoren M.H."/>
            <person name="Johannesson H."/>
        </authorList>
    </citation>
    <scope>NUCLEOTIDE SEQUENCE</scope>
    <source>
        <strain evidence="2">CBS 333.67</strain>
    </source>
</reference>
<feature type="chain" id="PRO_5042471008" description="Ig-like domain-containing protein" evidence="1">
    <location>
        <begin position="26"/>
        <end position="502"/>
    </location>
</feature>
<comment type="caution">
    <text evidence="2">The sequence shown here is derived from an EMBL/GenBank/DDBJ whole genome shotgun (WGS) entry which is preliminary data.</text>
</comment>
<evidence type="ECO:0008006" key="4">
    <source>
        <dbReference type="Google" id="ProtNLM"/>
    </source>
</evidence>
<evidence type="ECO:0000256" key="1">
    <source>
        <dbReference type="SAM" id="SignalP"/>
    </source>
</evidence>
<reference evidence="2" key="1">
    <citation type="journal article" date="2023" name="Mol. Phylogenet. Evol.">
        <title>Genome-scale phylogeny and comparative genomics of the fungal order Sordariales.</title>
        <authorList>
            <person name="Hensen N."/>
            <person name="Bonometti L."/>
            <person name="Westerberg I."/>
            <person name="Brannstrom I.O."/>
            <person name="Guillou S."/>
            <person name="Cros-Aarteil S."/>
            <person name="Calhoun S."/>
            <person name="Haridas S."/>
            <person name="Kuo A."/>
            <person name="Mondo S."/>
            <person name="Pangilinan J."/>
            <person name="Riley R."/>
            <person name="LaButti K."/>
            <person name="Andreopoulos B."/>
            <person name="Lipzen A."/>
            <person name="Chen C."/>
            <person name="Yan M."/>
            <person name="Daum C."/>
            <person name="Ng V."/>
            <person name="Clum A."/>
            <person name="Steindorff A."/>
            <person name="Ohm R.A."/>
            <person name="Martin F."/>
            <person name="Silar P."/>
            <person name="Natvig D.O."/>
            <person name="Lalanne C."/>
            <person name="Gautier V."/>
            <person name="Ament-Velasquez S.L."/>
            <person name="Kruys A."/>
            <person name="Hutchinson M.I."/>
            <person name="Powell A.J."/>
            <person name="Barry K."/>
            <person name="Miller A.N."/>
            <person name="Grigoriev I.V."/>
            <person name="Debuchy R."/>
            <person name="Gladieux P."/>
            <person name="Hiltunen Thoren M."/>
            <person name="Johannesson H."/>
        </authorList>
    </citation>
    <scope>NUCLEOTIDE SEQUENCE</scope>
    <source>
        <strain evidence="2">CBS 333.67</strain>
    </source>
</reference>
<dbReference type="RefSeq" id="XP_062722161.1">
    <property type="nucleotide sequence ID" value="XM_062865408.1"/>
</dbReference>
<dbReference type="GeneID" id="87884237"/>